<feature type="compositionally biased region" description="Basic and acidic residues" evidence="5">
    <location>
        <begin position="11"/>
        <end position="23"/>
    </location>
</feature>
<evidence type="ECO:0000256" key="4">
    <source>
        <dbReference type="RuleBase" id="RU367022"/>
    </source>
</evidence>
<evidence type="ECO:0000313" key="7">
    <source>
        <dbReference type="Proteomes" id="UP000494163"/>
    </source>
</evidence>
<keyword evidence="4" id="KW-0187">Copper transport</keyword>
<dbReference type="OrthoDB" id="161814at2759"/>
<feature type="transmembrane region" description="Helical" evidence="4">
    <location>
        <begin position="88"/>
        <end position="108"/>
    </location>
</feature>
<dbReference type="SMR" id="A0A0M5J0N2"/>
<feature type="region of interest" description="Disordered" evidence="5">
    <location>
        <begin position="1"/>
        <end position="58"/>
    </location>
</feature>
<organism evidence="6 7">
    <name type="scientific">Drosophila busckii</name>
    <name type="common">Fruit fly</name>
    <dbReference type="NCBI Taxonomy" id="30019"/>
    <lineage>
        <taxon>Eukaryota</taxon>
        <taxon>Metazoa</taxon>
        <taxon>Ecdysozoa</taxon>
        <taxon>Arthropoda</taxon>
        <taxon>Hexapoda</taxon>
        <taxon>Insecta</taxon>
        <taxon>Pterygota</taxon>
        <taxon>Neoptera</taxon>
        <taxon>Endopterygota</taxon>
        <taxon>Diptera</taxon>
        <taxon>Brachycera</taxon>
        <taxon>Muscomorpha</taxon>
        <taxon>Ephydroidea</taxon>
        <taxon>Drosophilidae</taxon>
        <taxon>Drosophila</taxon>
    </lineage>
</organism>
<dbReference type="Proteomes" id="UP000494163">
    <property type="component" value="Chromosome 3R"/>
</dbReference>
<keyword evidence="4" id="KW-0813">Transport</keyword>
<feature type="transmembrane region" description="Helical" evidence="4">
    <location>
        <begin position="194"/>
        <end position="213"/>
    </location>
</feature>
<dbReference type="InterPro" id="IPR007274">
    <property type="entry name" value="Cop_transporter"/>
</dbReference>
<dbReference type="PANTHER" id="PTHR12483:SF115">
    <property type="entry name" value="COPPER TRANSPORT PROTEIN"/>
    <property type="match status" value="1"/>
</dbReference>
<dbReference type="AlphaFoldDB" id="A0A0M5J0N2"/>
<keyword evidence="4" id="KW-0406">Ion transport</keyword>
<dbReference type="EMBL" id="CP012526">
    <property type="protein sequence ID" value="ALC48018.1"/>
    <property type="molecule type" value="Genomic_DNA"/>
</dbReference>
<keyword evidence="2 4" id="KW-1133">Transmembrane helix</keyword>
<keyword evidence="7" id="KW-1185">Reference proteome</keyword>
<protein>
    <recommendedName>
        <fullName evidence="4">Copper transport protein</fullName>
    </recommendedName>
</protein>
<comment type="subcellular location">
    <subcellularLocation>
        <location evidence="4">Membrane</location>
        <topology evidence="4">Multi-pass membrane protein</topology>
    </subcellularLocation>
</comment>
<evidence type="ECO:0000256" key="1">
    <source>
        <dbReference type="ARBA" id="ARBA00022692"/>
    </source>
</evidence>
<feature type="compositionally biased region" description="Low complexity" evidence="5">
    <location>
        <begin position="30"/>
        <end position="51"/>
    </location>
</feature>
<comment type="similarity">
    <text evidence="4">Belongs to the copper transporter (Ctr) (TC 1.A.56) family. SLC31A subfamily.</text>
</comment>
<feature type="transmembrane region" description="Helical" evidence="4">
    <location>
        <begin position="219"/>
        <end position="241"/>
    </location>
</feature>
<evidence type="ECO:0000256" key="5">
    <source>
        <dbReference type="SAM" id="MobiDB-lite"/>
    </source>
</evidence>
<name>A0A0M5J0N2_DROBS</name>
<dbReference type="STRING" id="30019.A0A0M5J0N2"/>
<proteinExistence type="inferred from homology"/>
<dbReference type="OMA" id="KFWRTES"/>
<sequence>MHTALYRAARQQHEHHEHHEHPQHGNVESTGTTTAAAAAAAAADQQAAGHSHSARCMQHDGHSGSMAMAFHAGAEETILFEFWRTETALAMTLSCLLIFVVAVLYEGLKCLRHWLSKRPTQRLEGGENRRSTAVARTVRPLRKLVAATPIAAMTPMPSQLDMPSSISQLPAAPDPKDTNPAQCMPKRRAWLCKMHFLQTFLHMLQVTVSFLLMLVFMTFNVWLCLAVILGAGAGYFIFFVLSESVQDHCN</sequence>
<keyword evidence="4" id="KW-0186">Copper</keyword>
<keyword evidence="1 4" id="KW-0812">Transmembrane</keyword>
<accession>A0A0M5J0N2</accession>
<dbReference type="GO" id="GO:0016020">
    <property type="term" value="C:membrane"/>
    <property type="evidence" value="ECO:0007669"/>
    <property type="project" value="UniProtKB-SubCell"/>
</dbReference>
<keyword evidence="3 4" id="KW-0472">Membrane</keyword>
<dbReference type="GO" id="GO:0005375">
    <property type="term" value="F:copper ion transmembrane transporter activity"/>
    <property type="evidence" value="ECO:0007669"/>
    <property type="project" value="UniProtKB-UniRule"/>
</dbReference>
<evidence type="ECO:0000256" key="3">
    <source>
        <dbReference type="ARBA" id="ARBA00023136"/>
    </source>
</evidence>
<dbReference type="Pfam" id="PF04145">
    <property type="entry name" value="Ctr"/>
    <property type="match status" value="1"/>
</dbReference>
<evidence type="ECO:0000313" key="6">
    <source>
        <dbReference type="EMBL" id="ALC48018.1"/>
    </source>
</evidence>
<evidence type="ECO:0000256" key="2">
    <source>
        <dbReference type="ARBA" id="ARBA00022989"/>
    </source>
</evidence>
<gene>
    <name evidence="6" type="ORF">Dbus_chr3Rg2768</name>
</gene>
<reference evidence="6 7" key="1">
    <citation type="submission" date="2015-08" db="EMBL/GenBank/DDBJ databases">
        <title>Ancestral chromatin configuration constrains chromatin evolution on differentiating sex chromosomes in Drosophila.</title>
        <authorList>
            <person name="Zhou Q."/>
            <person name="Bachtrog D."/>
        </authorList>
    </citation>
    <scope>NUCLEOTIDE SEQUENCE [LARGE SCALE GENOMIC DNA]</scope>
    <source>
        <tissue evidence="6">Whole larvae</tissue>
    </source>
</reference>
<dbReference type="PANTHER" id="PTHR12483">
    <property type="entry name" value="SOLUTE CARRIER FAMILY 31 COPPER TRANSPORTERS"/>
    <property type="match status" value="1"/>
</dbReference>